<sequence>MSVSKTRAELLSERIADEILAGALPPGLHLDEQVLARRFGVSRTPVRDALRLLSGTGLIDIRPRLGATVRTVTA</sequence>
<dbReference type="Proteomes" id="UP000035929">
    <property type="component" value="Unassembled WGS sequence"/>
</dbReference>
<protein>
    <submittedName>
        <fullName evidence="5">GntR family transcriptional regulator</fullName>
    </submittedName>
</protein>
<keyword evidence="3" id="KW-0804">Transcription</keyword>
<dbReference type="InterPro" id="IPR036388">
    <property type="entry name" value="WH-like_DNA-bd_sf"/>
</dbReference>
<evidence type="ECO:0000313" key="6">
    <source>
        <dbReference type="Proteomes" id="UP000035929"/>
    </source>
</evidence>
<evidence type="ECO:0000313" key="5">
    <source>
        <dbReference type="EMBL" id="KMO36718.1"/>
    </source>
</evidence>
<dbReference type="OrthoDB" id="9789310at2"/>
<organism evidence="5 6">
    <name type="scientific">Methylobacterium aquaticum</name>
    <dbReference type="NCBI Taxonomy" id="270351"/>
    <lineage>
        <taxon>Bacteria</taxon>
        <taxon>Pseudomonadati</taxon>
        <taxon>Pseudomonadota</taxon>
        <taxon>Alphaproteobacteria</taxon>
        <taxon>Hyphomicrobiales</taxon>
        <taxon>Methylobacteriaceae</taxon>
        <taxon>Methylobacterium</taxon>
    </lineage>
</organism>
<dbReference type="SMART" id="SM00345">
    <property type="entry name" value="HTH_GNTR"/>
    <property type="match status" value="1"/>
</dbReference>
<dbReference type="GO" id="GO:0003700">
    <property type="term" value="F:DNA-binding transcription factor activity"/>
    <property type="evidence" value="ECO:0007669"/>
    <property type="project" value="InterPro"/>
</dbReference>
<proteinExistence type="predicted"/>
<reference evidence="5 6" key="1">
    <citation type="submission" date="2015-03" db="EMBL/GenBank/DDBJ databases">
        <title>Genome sequencing of Methylobacterium aquaticum DSM16371 type strain.</title>
        <authorList>
            <person name="Chaudhry V."/>
            <person name="Patil P.B."/>
        </authorList>
    </citation>
    <scope>NUCLEOTIDE SEQUENCE [LARGE SCALE GENOMIC DNA]</scope>
    <source>
        <strain evidence="5 6">DSM 16371</strain>
    </source>
</reference>
<dbReference type="SUPFAM" id="SSF46785">
    <property type="entry name" value="Winged helix' DNA-binding domain"/>
    <property type="match status" value="1"/>
</dbReference>
<feature type="domain" description="HTH gntR-type" evidence="4">
    <location>
        <begin position="5"/>
        <end position="72"/>
    </location>
</feature>
<dbReference type="Gene3D" id="1.10.10.10">
    <property type="entry name" value="Winged helix-like DNA-binding domain superfamily/Winged helix DNA-binding domain"/>
    <property type="match status" value="1"/>
</dbReference>
<dbReference type="InterPro" id="IPR000524">
    <property type="entry name" value="Tscrpt_reg_HTH_GntR"/>
</dbReference>
<keyword evidence="2" id="KW-0238">DNA-binding</keyword>
<dbReference type="PRINTS" id="PR00035">
    <property type="entry name" value="HTHGNTR"/>
</dbReference>
<evidence type="ECO:0000256" key="1">
    <source>
        <dbReference type="ARBA" id="ARBA00023015"/>
    </source>
</evidence>
<evidence type="ECO:0000256" key="3">
    <source>
        <dbReference type="ARBA" id="ARBA00023163"/>
    </source>
</evidence>
<feature type="non-terminal residue" evidence="5">
    <location>
        <position position="74"/>
    </location>
</feature>
<keyword evidence="1" id="KW-0805">Transcription regulation</keyword>
<dbReference type="GO" id="GO:0003677">
    <property type="term" value="F:DNA binding"/>
    <property type="evidence" value="ECO:0007669"/>
    <property type="project" value="UniProtKB-KW"/>
</dbReference>
<gene>
    <name evidence="5" type="ORF">VP06_09070</name>
</gene>
<dbReference type="PANTHER" id="PTHR43537">
    <property type="entry name" value="TRANSCRIPTIONAL REGULATOR, GNTR FAMILY"/>
    <property type="match status" value="1"/>
</dbReference>
<dbReference type="RefSeq" id="WP_048463458.1">
    <property type="nucleotide sequence ID" value="NZ_LABX01000065.1"/>
</dbReference>
<dbReference type="PROSITE" id="PS50949">
    <property type="entry name" value="HTH_GNTR"/>
    <property type="match status" value="1"/>
</dbReference>
<dbReference type="CDD" id="cd07377">
    <property type="entry name" value="WHTH_GntR"/>
    <property type="match status" value="1"/>
</dbReference>
<dbReference type="InterPro" id="IPR036390">
    <property type="entry name" value="WH_DNA-bd_sf"/>
</dbReference>
<evidence type="ECO:0000259" key="4">
    <source>
        <dbReference type="PROSITE" id="PS50949"/>
    </source>
</evidence>
<evidence type="ECO:0000256" key="2">
    <source>
        <dbReference type="ARBA" id="ARBA00023125"/>
    </source>
</evidence>
<dbReference type="Pfam" id="PF00392">
    <property type="entry name" value="GntR"/>
    <property type="match status" value="1"/>
</dbReference>
<dbReference type="PANTHER" id="PTHR43537:SF49">
    <property type="entry name" value="TRANSCRIPTIONAL REGULATORY PROTEIN"/>
    <property type="match status" value="1"/>
</dbReference>
<accession>A0A0J6STM3</accession>
<name>A0A0J6STM3_9HYPH</name>
<comment type="caution">
    <text evidence="5">The sequence shown here is derived from an EMBL/GenBank/DDBJ whole genome shotgun (WGS) entry which is preliminary data.</text>
</comment>
<dbReference type="AlphaFoldDB" id="A0A0J6STM3"/>
<dbReference type="EMBL" id="LABX01000065">
    <property type="protein sequence ID" value="KMO36718.1"/>
    <property type="molecule type" value="Genomic_DNA"/>
</dbReference>